<protein>
    <submittedName>
        <fullName evidence="7">Basic helix-loop-helix DNA-binding superfamily protein</fullName>
    </submittedName>
</protein>
<gene>
    <name evidence="7" type="ORF">TCM_029852</name>
</gene>
<dbReference type="SUPFAM" id="SSF47459">
    <property type="entry name" value="HLH, helix-loop-helix DNA-binding domain"/>
    <property type="match status" value="1"/>
</dbReference>
<dbReference type="InterPro" id="IPR011598">
    <property type="entry name" value="bHLH_dom"/>
</dbReference>
<keyword evidence="7" id="KW-0238">DNA-binding</keyword>
<dbReference type="Pfam" id="PF00010">
    <property type="entry name" value="HLH"/>
    <property type="match status" value="1"/>
</dbReference>
<dbReference type="FunCoup" id="A0A061GFP3">
    <property type="interactions" value="150"/>
</dbReference>
<organism evidence="7 8">
    <name type="scientific">Theobroma cacao</name>
    <name type="common">Cacao</name>
    <name type="synonym">Cocoa</name>
    <dbReference type="NCBI Taxonomy" id="3641"/>
    <lineage>
        <taxon>Eukaryota</taxon>
        <taxon>Viridiplantae</taxon>
        <taxon>Streptophyta</taxon>
        <taxon>Embryophyta</taxon>
        <taxon>Tracheophyta</taxon>
        <taxon>Spermatophyta</taxon>
        <taxon>Magnoliopsida</taxon>
        <taxon>eudicotyledons</taxon>
        <taxon>Gunneridae</taxon>
        <taxon>Pentapetalae</taxon>
        <taxon>rosids</taxon>
        <taxon>malvids</taxon>
        <taxon>Malvales</taxon>
        <taxon>Malvaceae</taxon>
        <taxon>Byttnerioideae</taxon>
        <taxon>Theobroma</taxon>
    </lineage>
</organism>
<evidence type="ECO:0000256" key="2">
    <source>
        <dbReference type="ARBA" id="ARBA00023015"/>
    </source>
</evidence>
<reference evidence="7 8" key="1">
    <citation type="journal article" date="2013" name="Genome Biol.">
        <title>The genome sequence of the most widely cultivated cacao type and its use to identify candidate genes regulating pod color.</title>
        <authorList>
            <person name="Motamayor J.C."/>
            <person name="Mockaitis K."/>
            <person name="Schmutz J."/>
            <person name="Haiminen N."/>
            <person name="Iii D.L."/>
            <person name="Cornejo O."/>
            <person name="Findley S.D."/>
            <person name="Zheng P."/>
            <person name="Utro F."/>
            <person name="Royaert S."/>
            <person name="Saski C."/>
            <person name="Jenkins J."/>
            <person name="Podicheti R."/>
            <person name="Zhao M."/>
            <person name="Scheffler B.E."/>
            <person name="Stack J.C."/>
            <person name="Feltus F.A."/>
            <person name="Mustiga G.M."/>
            <person name="Amores F."/>
            <person name="Phillips W."/>
            <person name="Marelli J.P."/>
            <person name="May G.D."/>
            <person name="Shapiro H."/>
            <person name="Ma J."/>
            <person name="Bustamante C.D."/>
            <person name="Schnell R.J."/>
            <person name="Main D."/>
            <person name="Gilbert D."/>
            <person name="Parida L."/>
            <person name="Kuhn D.N."/>
        </authorList>
    </citation>
    <scope>NUCLEOTIDE SEQUENCE [LARGE SCALE GENOMIC DNA]</scope>
    <source>
        <strain evidence="8">cv. Matina 1-6</strain>
    </source>
</reference>
<dbReference type="HOGENOM" id="CLU_083174_2_0_1"/>
<dbReference type="STRING" id="3641.A0A061GFP3"/>
<proteinExistence type="predicted"/>
<accession>A0A061GFP3</accession>
<dbReference type="InterPro" id="IPR036638">
    <property type="entry name" value="HLH_DNA-bd_sf"/>
</dbReference>
<keyword evidence="2" id="KW-0805">Transcription regulation</keyword>
<dbReference type="Gene3D" id="4.10.280.10">
    <property type="entry name" value="Helix-loop-helix DNA-binding domain"/>
    <property type="match status" value="1"/>
</dbReference>
<evidence type="ECO:0000256" key="4">
    <source>
        <dbReference type="ARBA" id="ARBA00023242"/>
    </source>
</evidence>
<dbReference type="SMART" id="SM00353">
    <property type="entry name" value="HLH"/>
    <property type="match status" value="1"/>
</dbReference>
<evidence type="ECO:0000313" key="7">
    <source>
        <dbReference type="EMBL" id="EOY28223.1"/>
    </source>
</evidence>
<evidence type="ECO:0000313" key="8">
    <source>
        <dbReference type="Proteomes" id="UP000026915"/>
    </source>
</evidence>
<comment type="subcellular location">
    <subcellularLocation>
        <location evidence="1">Nucleus</location>
    </subcellularLocation>
</comment>
<dbReference type="OMA" id="FIFHEIT"/>
<dbReference type="GO" id="GO:0090575">
    <property type="term" value="C:RNA polymerase II transcription regulator complex"/>
    <property type="evidence" value="ECO:0000318"/>
    <property type="project" value="GO_Central"/>
</dbReference>
<dbReference type="InterPro" id="IPR015660">
    <property type="entry name" value="MASH1/Ascl1a-like"/>
</dbReference>
<dbReference type="InParanoid" id="A0A061GFP3"/>
<keyword evidence="8" id="KW-1185">Reference proteome</keyword>
<dbReference type="Gramene" id="EOY28223">
    <property type="protein sequence ID" value="EOY28223"/>
    <property type="gene ID" value="TCM_029852"/>
</dbReference>
<dbReference type="eggNOG" id="ENOG502RZNA">
    <property type="taxonomic scope" value="Eukaryota"/>
</dbReference>
<feature type="coiled-coil region" evidence="5">
    <location>
        <begin position="97"/>
        <end position="124"/>
    </location>
</feature>
<dbReference type="GO" id="GO:0000977">
    <property type="term" value="F:RNA polymerase II transcription regulatory region sequence-specific DNA binding"/>
    <property type="evidence" value="ECO:0000318"/>
    <property type="project" value="GO_Central"/>
</dbReference>
<sequence length="226" mass="25514">MEVQPNFPPDYADMSSSLSNELYPKTTMILLERGSCIIRSFASQRITDMEHNPNSSRTDRKLIERNRRNQMKALYSKLNSLIPHHNSRESTSLPDQLGEAANYIKRLQTNLERMKERKDSLLGVERSMNTSRSSGPRSPQIMIQEMGSSLVIGLTTCSSSQFIFNETIRILHEEGAEIVNASFSVVDDTVFHTIHLTVAESYAPDYGAAARISERLQKFVNDIADA</sequence>
<name>A0A061GFP3_THECC</name>
<dbReference type="PROSITE" id="PS50888">
    <property type="entry name" value="BHLH"/>
    <property type="match status" value="1"/>
</dbReference>
<keyword evidence="4" id="KW-0539">Nucleus</keyword>
<feature type="domain" description="BHLH" evidence="6">
    <location>
        <begin position="55"/>
        <end position="107"/>
    </location>
</feature>
<keyword evidence="3" id="KW-0804">Transcription</keyword>
<evidence type="ECO:0000256" key="3">
    <source>
        <dbReference type="ARBA" id="ARBA00023163"/>
    </source>
</evidence>
<evidence type="ECO:0000259" key="6">
    <source>
        <dbReference type="PROSITE" id="PS50888"/>
    </source>
</evidence>
<keyword evidence="5" id="KW-0175">Coiled coil</keyword>
<evidence type="ECO:0000256" key="5">
    <source>
        <dbReference type="SAM" id="Coils"/>
    </source>
</evidence>
<dbReference type="EMBL" id="CM001884">
    <property type="protein sequence ID" value="EOY28223.1"/>
    <property type="molecule type" value="Genomic_DNA"/>
</dbReference>
<dbReference type="GO" id="GO:0046983">
    <property type="term" value="F:protein dimerization activity"/>
    <property type="evidence" value="ECO:0007669"/>
    <property type="project" value="InterPro"/>
</dbReference>
<dbReference type="PANTHER" id="PTHR13935:SF90">
    <property type="entry name" value="TRANSCRIPTION FACTOR BHLH162"/>
    <property type="match status" value="1"/>
</dbReference>
<evidence type="ECO:0000256" key="1">
    <source>
        <dbReference type="ARBA" id="ARBA00004123"/>
    </source>
</evidence>
<dbReference type="GO" id="GO:0000981">
    <property type="term" value="F:DNA-binding transcription factor activity, RNA polymerase II-specific"/>
    <property type="evidence" value="ECO:0000318"/>
    <property type="project" value="GO_Central"/>
</dbReference>
<dbReference type="FunFam" id="4.10.280.10:FF:000103">
    <property type="entry name" value="Transcription factor bHLH162"/>
    <property type="match status" value="1"/>
</dbReference>
<dbReference type="AlphaFoldDB" id="A0A061GFP3"/>
<dbReference type="GO" id="GO:0006357">
    <property type="term" value="P:regulation of transcription by RNA polymerase II"/>
    <property type="evidence" value="ECO:0000318"/>
    <property type="project" value="GO_Central"/>
</dbReference>
<dbReference type="Proteomes" id="UP000026915">
    <property type="component" value="Chromosome 6"/>
</dbReference>
<dbReference type="PANTHER" id="PTHR13935">
    <property type="entry name" value="ACHAETE-SCUTE TRANSCRIPTION FACTOR-RELATED"/>
    <property type="match status" value="1"/>
</dbReference>